<sequence>MLQTDAPAIENQIDSEPMKDREALRINAAPLDTLNTAEGFGGFLPVAMIVAAAGALVFGLLASSSGKPVLLTVIAVLAMLGMFLIFGVAAGHIRIGARVAPGDLLKAATDASDEPQILAHQDSTVVYANAALEDMFGRHEAGPFAALDAVMSAEPEATQALFRLTRAAERGESRSEDVRLRPGPSRRPAWVRISVRPFVSTGNGDGTLLRQRLALWRIRDISKDKAQEAQRVGTLETALAAFDTMPAGFMSIAGDGTILHVNAAFEQWLGYPVGSLRTHHLRLAELAGGDGARLLENMAGIPEADQRVVDLDLTRQDGRMVPLTLLVEPAGGHPDEGFTITAINRLTAGLGDRTPQDVRASQFFQSAPFGIATIDGEGRIASCNAAFMRLVLDGRPAQDVLACEALGRTGDAGERTRIEEGLAEVLAGRGNVQPIEITSGDQKQFTCRVFMSPLAAVSGGAAAALYVIDATEQKQLEDRVSQAQKMEAVGNLAGGIAHDFNNVLTAIIGFSDLLLQTHRPSDPSYKDIKNIQSAANRAANLVAGLLGFSRKQTQQVSVFDLNELTSDMRAMLKTQVREKIDLQFQAGRDLWYVRADSNQLYQVILNLARNARDAMPSGGKLTIRTQNVTERESQRMSPAAGFTPGEYVLLEISDTGTGMSPEVMAKIFEPFFTTKGIGKGTGLGLASVYGIIKQSGGYIFPESELGKGTTFKIFLPRYVVEDNEEAAAVRPQPIAAGKKELQATDLTGTGRVLLVEDEVEVRQFAVRALKRQGYQVLEATDGVEALEIMAANEGEIDIVVSDVVMPEMDGPALFKELRKRNPSIKVIFVSGYPNEAFRESMGSDNFAFLPKPFSLPQLAAKVKEELAK</sequence>
<feature type="domain" description="Response regulatory" evidence="12">
    <location>
        <begin position="751"/>
        <end position="866"/>
    </location>
</feature>
<dbReference type="InterPro" id="IPR000014">
    <property type="entry name" value="PAS"/>
</dbReference>
<dbReference type="STRING" id="582899.Hden_2127"/>
<evidence type="ECO:0000256" key="7">
    <source>
        <dbReference type="ARBA" id="ARBA00022840"/>
    </source>
</evidence>
<evidence type="ECO:0000256" key="1">
    <source>
        <dbReference type="ARBA" id="ARBA00000085"/>
    </source>
</evidence>
<dbReference type="SUPFAM" id="SSF55874">
    <property type="entry name" value="ATPase domain of HSP90 chaperone/DNA topoisomerase II/histidine kinase"/>
    <property type="match status" value="1"/>
</dbReference>
<keyword evidence="3 9" id="KW-0597">Phosphoprotein</keyword>
<evidence type="ECO:0000256" key="9">
    <source>
        <dbReference type="PROSITE-ProRule" id="PRU00169"/>
    </source>
</evidence>
<keyword evidence="10" id="KW-0812">Transmembrane</keyword>
<feature type="modified residue" description="4-aspartylphosphate" evidence="9">
    <location>
        <position position="802"/>
    </location>
</feature>
<gene>
    <name evidence="13" type="ordered locus">Hden_2127</name>
</gene>
<dbReference type="KEGG" id="hdn:Hden_2127"/>
<feature type="transmembrane region" description="Helical" evidence="10">
    <location>
        <begin position="69"/>
        <end position="90"/>
    </location>
</feature>
<evidence type="ECO:0000256" key="4">
    <source>
        <dbReference type="ARBA" id="ARBA00022679"/>
    </source>
</evidence>
<dbReference type="Pfam" id="PF08448">
    <property type="entry name" value="PAS_4"/>
    <property type="match status" value="1"/>
</dbReference>
<dbReference type="RefSeq" id="WP_013216085.1">
    <property type="nucleotide sequence ID" value="NC_014313.1"/>
</dbReference>
<evidence type="ECO:0000256" key="10">
    <source>
        <dbReference type="SAM" id="Phobius"/>
    </source>
</evidence>
<dbReference type="SMART" id="SM00091">
    <property type="entry name" value="PAS"/>
    <property type="match status" value="3"/>
</dbReference>
<evidence type="ECO:0000256" key="6">
    <source>
        <dbReference type="ARBA" id="ARBA00022777"/>
    </source>
</evidence>
<dbReference type="FunFam" id="1.10.287.130:FF:000037">
    <property type="entry name" value="Hybrid sensor histidine kinase/response regulator"/>
    <property type="match status" value="1"/>
</dbReference>
<dbReference type="Gene3D" id="3.30.450.20">
    <property type="entry name" value="PAS domain"/>
    <property type="match status" value="3"/>
</dbReference>
<keyword evidence="10" id="KW-1133">Transmembrane helix</keyword>
<protein>
    <recommendedName>
        <fullName evidence="2">histidine kinase</fullName>
        <ecNumber evidence="2">2.7.13.3</ecNumber>
    </recommendedName>
</protein>
<reference evidence="14" key="1">
    <citation type="journal article" date="2011" name="J. Bacteriol.">
        <title>Genome sequences of eight morphologically diverse alphaproteobacteria.</title>
        <authorList>
            <consortium name="US DOE Joint Genome Institute"/>
            <person name="Brown P.J."/>
            <person name="Kysela D.T."/>
            <person name="Buechlein A."/>
            <person name="Hemmerich C."/>
            <person name="Brun Y.V."/>
        </authorList>
    </citation>
    <scope>NUCLEOTIDE SEQUENCE [LARGE SCALE GENOMIC DNA]</scope>
    <source>
        <strain evidence="14">ATCC 51888 / DSM 1869 / NCIB 11706 / TK 0415</strain>
    </source>
</reference>
<dbReference type="CDD" id="cd00082">
    <property type="entry name" value="HisKA"/>
    <property type="match status" value="1"/>
</dbReference>
<dbReference type="PROSITE" id="PS50109">
    <property type="entry name" value="HIS_KIN"/>
    <property type="match status" value="1"/>
</dbReference>
<dbReference type="EMBL" id="CP002083">
    <property type="protein sequence ID" value="ADJ23926.1"/>
    <property type="molecule type" value="Genomic_DNA"/>
</dbReference>
<dbReference type="GO" id="GO:0005524">
    <property type="term" value="F:ATP binding"/>
    <property type="evidence" value="ECO:0007669"/>
    <property type="project" value="UniProtKB-KW"/>
</dbReference>
<organism evidence="13 14">
    <name type="scientific">Hyphomicrobium denitrificans (strain ATCC 51888 / DSM 1869 / NCIMB 11706 / TK 0415)</name>
    <dbReference type="NCBI Taxonomy" id="582899"/>
    <lineage>
        <taxon>Bacteria</taxon>
        <taxon>Pseudomonadati</taxon>
        <taxon>Pseudomonadota</taxon>
        <taxon>Alphaproteobacteria</taxon>
        <taxon>Hyphomicrobiales</taxon>
        <taxon>Hyphomicrobiaceae</taxon>
        <taxon>Hyphomicrobium</taxon>
    </lineage>
</organism>
<evidence type="ECO:0000259" key="12">
    <source>
        <dbReference type="PROSITE" id="PS50110"/>
    </source>
</evidence>
<dbReference type="OrthoDB" id="9796100at2"/>
<dbReference type="Proteomes" id="UP000002033">
    <property type="component" value="Chromosome"/>
</dbReference>
<dbReference type="PROSITE" id="PS50110">
    <property type="entry name" value="RESPONSE_REGULATORY"/>
    <property type="match status" value="1"/>
</dbReference>
<dbReference type="eggNOG" id="COG4191">
    <property type="taxonomic scope" value="Bacteria"/>
</dbReference>
<dbReference type="eggNOG" id="COG3852">
    <property type="taxonomic scope" value="Bacteria"/>
</dbReference>
<keyword evidence="8" id="KW-0902">Two-component regulatory system</keyword>
<evidence type="ECO:0000313" key="14">
    <source>
        <dbReference type="Proteomes" id="UP000002033"/>
    </source>
</evidence>
<dbReference type="HOGENOM" id="CLU_000445_114_51_5"/>
<dbReference type="SUPFAM" id="SSF47384">
    <property type="entry name" value="Homodimeric domain of signal transducing histidine kinase"/>
    <property type="match status" value="1"/>
</dbReference>
<dbReference type="InterPro" id="IPR005467">
    <property type="entry name" value="His_kinase_dom"/>
</dbReference>
<dbReference type="InterPro" id="IPR036890">
    <property type="entry name" value="HATPase_C_sf"/>
</dbReference>
<dbReference type="Gene3D" id="3.40.50.2300">
    <property type="match status" value="1"/>
</dbReference>
<dbReference type="InterPro" id="IPR013656">
    <property type="entry name" value="PAS_4"/>
</dbReference>
<evidence type="ECO:0000259" key="11">
    <source>
        <dbReference type="PROSITE" id="PS50109"/>
    </source>
</evidence>
<evidence type="ECO:0000313" key="13">
    <source>
        <dbReference type="EMBL" id="ADJ23926.1"/>
    </source>
</evidence>
<feature type="domain" description="Histidine kinase" evidence="11">
    <location>
        <begin position="495"/>
        <end position="719"/>
    </location>
</feature>
<dbReference type="InterPro" id="IPR003661">
    <property type="entry name" value="HisK_dim/P_dom"/>
</dbReference>
<dbReference type="PANTHER" id="PTHR43065:SF46">
    <property type="entry name" value="C4-DICARBOXYLATE TRANSPORT SENSOR PROTEIN DCTB"/>
    <property type="match status" value="1"/>
</dbReference>
<dbReference type="Pfam" id="PF00072">
    <property type="entry name" value="Response_reg"/>
    <property type="match status" value="1"/>
</dbReference>
<keyword evidence="7" id="KW-0067">ATP-binding</keyword>
<dbReference type="Pfam" id="PF02518">
    <property type="entry name" value="HATPase_c"/>
    <property type="match status" value="1"/>
</dbReference>
<dbReference type="SUPFAM" id="SSF55785">
    <property type="entry name" value="PYP-like sensor domain (PAS domain)"/>
    <property type="match status" value="3"/>
</dbReference>
<keyword evidence="14" id="KW-1185">Reference proteome</keyword>
<evidence type="ECO:0000256" key="8">
    <source>
        <dbReference type="ARBA" id="ARBA00023012"/>
    </source>
</evidence>
<dbReference type="EC" id="2.7.13.3" evidence="2"/>
<dbReference type="Gene3D" id="3.30.565.10">
    <property type="entry name" value="Histidine kinase-like ATPase, C-terminal domain"/>
    <property type="match status" value="1"/>
</dbReference>
<dbReference type="SUPFAM" id="SSF52172">
    <property type="entry name" value="CheY-like"/>
    <property type="match status" value="1"/>
</dbReference>
<dbReference type="eggNOG" id="COG0784">
    <property type="taxonomic scope" value="Bacteria"/>
</dbReference>
<dbReference type="GO" id="GO:0000155">
    <property type="term" value="F:phosphorelay sensor kinase activity"/>
    <property type="evidence" value="ECO:0007669"/>
    <property type="project" value="InterPro"/>
</dbReference>
<keyword evidence="6 13" id="KW-0418">Kinase</keyword>
<keyword evidence="5" id="KW-0547">Nucleotide-binding</keyword>
<keyword evidence="4" id="KW-0808">Transferase</keyword>
<accession>D8JQH2</accession>
<dbReference type="Pfam" id="PF00512">
    <property type="entry name" value="HisKA"/>
    <property type="match status" value="1"/>
</dbReference>
<keyword evidence="10" id="KW-0472">Membrane</keyword>
<name>D8JQH2_HYPDA</name>
<dbReference type="SMART" id="SM00448">
    <property type="entry name" value="REC"/>
    <property type="match status" value="1"/>
</dbReference>
<dbReference type="Pfam" id="PF13188">
    <property type="entry name" value="PAS_8"/>
    <property type="match status" value="2"/>
</dbReference>
<dbReference type="PANTHER" id="PTHR43065">
    <property type="entry name" value="SENSOR HISTIDINE KINASE"/>
    <property type="match status" value="1"/>
</dbReference>
<dbReference type="SMART" id="SM00387">
    <property type="entry name" value="HATPase_c"/>
    <property type="match status" value="1"/>
</dbReference>
<dbReference type="InterPro" id="IPR011006">
    <property type="entry name" value="CheY-like_superfamily"/>
</dbReference>
<dbReference type="Gene3D" id="1.10.287.130">
    <property type="match status" value="1"/>
</dbReference>
<feature type="transmembrane region" description="Helical" evidence="10">
    <location>
        <begin position="40"/>
        <end position="62"/>
    </location>
</feature>
<dbReference type="SMART" id="SM00388">
    <property type="entry name" value="HisKA"/>
    <property type="match status" value="1"/>
</dbReference>
<dbReference type="InterPro" id="IPR001789">
    <property type="entry name" value="Sig_transdc_resp-reg_receiver"/>
</dbReference>
<evidence type="ECO:0000256" key="5">
    <source>
        <dbReference type="ARBA" id="ARBA00022741"/>
    </source>
</evidence>
<evidence type="ECO:0000256" key="3">
    <source>
        <dbReference type="ARBA" id="ARBA00022553"/>
    </source>
</evidence>
<dbReference type="InterPro" id="IPR036097">
    <property type="entry name" value="HisK_dim/P_sf"/>
</dbReference>
<comment type="catalytic activity">
    <reaction evidence="1">
        <text>ATP + protein L-histidine = ADP + protein N-phospho-L-histidine.</text>
        <dbReference type="EC" id="2.7.13.3"/>
    </reaction>
</comment>
<dbReference type="InterPro" id="IPR003594">
    <property type="entry name" value="HATPase_dom"/>
</dbReference>
<proteinExistence type="predicted"/>
<dbReference type="PRINTS" id="PR00344">
    <property type="entry name" value="BCTRLSENSOR"/>
</dbReference>
<dbReference type="InterPro" id="IPR035965">
    <property type="entry name" value="PAS-like_dom_sf"/>
</dbReference>
<dbReference type="InterPro" id="IPR004358">
    <property type="entry name" value="Sig_transdc_His_kin-like_C"/>
</dbReference>
<evidence type="ECO:0000256" key="2">
    <source>
        <dbReference type="ARBA" id="ARBA00012438"/>
    </source>
</evidence>
<dbReference type="AlphaFoldDB" id="D8JQH2"/>
<dbReference type="CDD" id="cd00130">
    <property type="entry name" value="PAS"/>
    <property type="match status" value="2"/>
</dbReference>